<dbReference type="PANTHER" id="PTHR31760">
    <property type="entry name" value="S-ADENOSYL-L-METHIONINE-DEPENDENT METHYLTRANSFERASES SUPERFAMILY PROTEIN"/>
    <property type="match status" value="1"/>
</dbReference>
<evidence type="ECO:0000256" key="4">
    <source>
        <dbReference type="ARBA" id="ARBA00022679"/>
    </source>
</evidence>
<evidence type="ECO:0000256" key="5">
    <source>
        <dbReference type="ARBA" id="ARBA00022691"/>
    </source>
</evidence>
<keyword evidence="5 6" id="KW-0949">S-adenosyl-L-methionine</keyword>
<sequence length="245" mass="25879">MVPVYDPPSVAPEVFGAGFELARVYADLLATAGVERGLIGPREADRLWERHLLNSAVVAEAIDQAAAVVDVGSGAGLPGIPLALARPDLRVTLLEPMQRRCLFLQEAVGRLGLEGRVTVLRGRAPDAAATVETHAFDVCVARALAPLERLGAMLLPMVKPGGVMLALRGAGVVEELSIARGELEAQGWRDVAVVKCGVGRVTEPTTVLRAVHAAPQPGRRQGSGKTRETRRGREAQRAGGRARST</sequence>
<dbReference type="RefSeq" id="WP_047223611.1">
    <property type="nucleotide sequence ID" value="NZ_JWIO01000022.1"/>
</dbReference>
<comment type="caution">
    <text evidence="8">The sequence shown here is derived from an EMBL/GenBank/DDBJ whole genome shotgun (WGS) entry which is preliminary data.</text>
</comment>
<feature type="compositionally biased region" description="Basic and acidic residues" evidence="7">
    <location>
        <begin position="225"/>
        <end position="236"/>
    </location>
</feature>
<keyword evidence="1 6" id="KW-0963">Cytoplasm</keyword>
<evidence type="ECO:0000256" key="3">
    <source>
        <dbReference type="ARBA" id="ARBA00022603"/>
    </source>
</evidence>
<feature type="binding site" evidence="6">
    <location>
        <position position="142"/>
    </location>
    <ligand>
        <name>S-adenosyl-L-methionine</name>
        <dbReference type="ChEBI" id="CHEBI:59789"/>
    </ligand>
</feature>
<dbReference type="GO" id="GO:0008168">
    <property type="term" value="F:methyltransferase activity"/>
    <property type="evidence" value="ECO:0007669"/>
    <property type="project" value="UniProtKB-KW"/>
</dbReference>
<comment type="subcellular location">
    <subcellularLocation>
        <location evidence="6">Cytoplasm</location>
    </subcellularLocation>
</comment>
<gene>
    <name evidence="6" type="primary">rsmG</name>
    <name evidence="8" type="ORF">FrCorBMG51_14685</name>
</gene>
<keyword evidence="9" id="KW-1185">Reference proteome</keyword>
<dbReference type="SUPFAM" id="SSF53335">
    <property type="entry name" value="S-adenosyl-L-methionine-dependent methyltransferases"/>
    <property type="match status" value="1"/>
</dbReference>
<evidence type="ECO:0000256" key="6">
    <source>
        <dbReference type="HAMAP-Rule" id="MF_00074"/>
    </source>
</evidence>
<dbReference type="EMBL" id="JWIO01000022">
    <property type="protein sequence ID" value="KLL10991.1"/>
    <property type="molecule type" value="Genomic_DNA"/>
</dbReference>
<comment type="similarity">
    <text evidence="6">Belongs to the methyltransferase superfamily. RNA methyltransferase RsmG family.</text>
</comment>
<organism evidence="8 9">
    <name type="scientific">Protofrankia coriariae</name>
    <dbReference type="NCBI Taxonomy" id="1562887"/>
    <lineage>
        <taxon>Bacteria</taxon>
        <taxon>Bacillati</taxon>
        <taxon>Actinomycetota</taxon>
        <taxon>Actinomycetes</taxon>
        <taxon>Frankiales</taxon>
        <taxon>Frankiaceae</taxon>
        <taxon>Protofrankia</taxon>
    </lineage>
</organism>
<dbReference type="InterPro" id="IPR029063">
    <property type="entry name" value="SAM-dependent_MTases_sf"/>
</dbReference>
<evidence type="ECO:0000313" key="9">
    <source>
        <dbReference type="Proteomes" id="UP000035425"/>
    </source>
</evidence>
<dbReference type="NCBIfam" id="TIGR00138">
    <property type="entry name" value="rsmG_gidB"/>
    <property type="match status" value="1"/>
</dbReference>
<dbReference type="Gene3D" id="3.40.50.150">
    <property type="entry name" value="Vaccinia Virus protein VP39"/>
    <property type="match status" value="1"/>
</dbReference>
<dbReference type="HAMAP" id="MF_00074">
    <property type="entry name" value="16SrRNA_methyltr_G"/>
    <property type="match status" value="1"/>
</dbReference>
<reference evidence="8 9" key="1">
    <citation type="submission" date="2014-12" db="EMBL/GenBank/DDBJ databases">
        <title>Frankia sp. BMG5.1 draft genome.</title>
        <authorList>
            <person name="Gtari M."/>
            <person name="Ghodhbane-Gtari F."/>
            <person name="Nouioui I."/>
            <person name="Ktari A."/>
            <person name="Hezbri K."/>
            <person name="Mimouni W."/>
            <person name="Sbissi I."/>
            <person name="Ayari A."/>
            <person name="Yamanaka T."/>
            <person name="Normand P."/>
            <person name="Tisa L.S."/>
            <person name="Boudabous A."/>
        </authorList>
    </citation>
    <scope>NUCLEOTIDE SEQUENCE [LARGE SCALE GENOMIC DNA]</scope>
    <source>
        <strain evidence="8 9">BMG5.1</strain>
    </source>
</reference>
<evidence type="ECO:0000256" key="1">
    <source>
        <dbReference type="ARBA" id="ARBA00022490"/>
    </source>
</evidence>
<feature type="binding site" evidence="6">
    <location>
        <position position="77"/>
    </location>
    <ligand>
        <name>S-adenosyl-L-methionine</name>
        <dbReference type="ChEBI" id="CHEBI:59789"/>
    </ligand>
</feature>
<proteinExistence type="inferred from homology"/>
<dbReference type="CDD" id="cd02440">
    <property type="entry name" value="AdoMet_MTases"/>
    <property type="match status" value="1"/>
</dbReference>
<keyword evidence="2 6" id="KW-0698">rRNA processing</keyword>
<dbReference type="GO" id="GO:0032259">
    <property type="term" value="P:methylation"/>
    <property type="evidence" value="ECO:0007669"/>
    <property type="project" value="UniProtKB-KW"/>
</dbReference>
<dbReference type="PANTHER" id="PTHR31760:SF0">
    <property type="entry name" value="S-ADENOSYL-L-METHIONINE-DEPENDENT METHYLTRANSFERASES SUPERFAMILY PROTEIN"/>
    <property type="match status" value="1"/>
</dbReference>
<comment type="function">
    <text evidence="6">Specifically methylates the N7 position of a guanine in 16S rRNA.</text>
</comment>
<evidence type="ECO:0000256" key="2">
    <source>
        <dbReference type="ARBA" id="ARBA00022552"/>
    </source>
</evidence>
<name>A0ABR5F2Q3_9ACTN</name>
<feature type="binding site" evidence="6">
    <location>
        <position position="72"/>
    </location>
    <ligand>
        <name>S-adenosyl-L-methionine</name>
        <dbReference type="ChEBI" id="CHEBI:59789"/>
    </ligand>
</feature>
<dbReference type="Pfam" id="PF02527">
    <property type="entry name" value="GidB"/>
    <property type="match status" value="1"/>
</dbReference>
<comment type="caution">
    <text evidence="6">Lacks conserved residue(s) required for the propagation of feature annotation.</text>
</comment>
<keyword evidence="4 6" id="KW-0808">Transferase</keyword>
<evidence type="ECO:0000256" key="7">
    <source>
        <dbReference type="SAM" id="MobiDB-lite"/>
    </source>
</evidence>
<dbReference type="InterPro" id="IPR003682">
    <property type="entry name" value="rRNA_ssu_MeTfrase_G"/>
</dbReference>
<protein>
    <recommendedName>
        <fullName evidence="6">Ribosomal RNA small subunit methyltransferase G</fullName>
        <ecNumber evidence="6">2.1.1.-</ecNumber>
    </recommendedName>
    <alternativeName>
        <fullName evidence="6">16S rRNA 7-methylguanosine methyltransferase</fullName>
        <shortName evidence="6">16S rRNA m7G methyltransferase</shortName>
    </alternativeName>
</protein>
<accession>A0ABR5F2Q3</accession>
<evidence type="ECO:0000313" key="8">
    <source>
        <dbReference type="EMBL" id="KLL10991.1"/>
    </source>
</evidence>
<keyword evidence="3 6" id="KW-0489">Methyltransferase</keyword>
<feature type="region of interest" description="Disordered" evidence="7">
    <location>
        <begin position="211"/>
        <end position="245"/>
    </location>
</feature>
<dbReference type="Proteomes" id="UP000035425">
    <property type="component" value="Unassembled WGS sequence"/>
</dbReference>
<dbReference type="EC" id="2.1.1.-" evidence="6"/>